<gene>
    <name evidence="1" type="ORF">SS50377_18886</name>
</gene>
<accession>V6LLH9</accession>
<dbReference type="AlphaFoldDB" id="V6LLH9"/>
<proteinExistence type="predicted"/>
<reference evidence="1" key="1">
    <citation type="journal article" date="2014" name="PLoS Genet.">
        <title>The Genome of Spironucleus salmonicida Highlights a Fish Pathogen Adapted to Fluctuating Environments.</title>
        <authorList>
            <person name="Xu F."/>
            <person name="Jerlstrom-Hultqvist J."/>
            <person name="Einarsson E."/>
            <person name="Astvaldsson A."/>
            <person name="Svard S.G."/>
            <person name="Andersson J.O."/>
        </authorList>
    </citation>
    <scope>NUCLEOTIDE SEQUENCE</scope>
</reference>
<protein>
    <submittedName>
        <fullName evidence="1">Uncharacterized protein</fullName>
    </submittedName>
</protein>
<sequence>MYMLLPSSRAVKQFRQLCPELYVLNTSREHSCKWPVRSSLVPNATTYLRFRYDSALELENSVATTLD</sequence>
<evidence type="ECO:0000313" key="1">
    <source>
        <dbReference type="EMBL" id="EST41549.1"/>
    </source>
</evidence>
<organism evidence="1">
    <name type="scientific">Spironucleus salmonicida</name>
    <dbReference type="NCBI Taxonomy" id="348837"/>
    <lineage>
        <taxon>Eukaryota</taxon>
        <taxon>Metamonada</taxon>
        <taxon>Diplomonadida</taxon>
        <taxon>Hexamitidae</taxon>
        <taxon>Hexamitinae</taxon>
        <taxon>Spironucleus</taxon>
    </lineage>
</organism>
<name>V6LLH9_9EUKA</name>
<dbReference type="EMBL" id="KI546169">
    <property type="protein sequence ID" value="EST41549.1"/>
    <property type="molecule type" value="Genomic_DNA"/>
</dbReference>